<keyword evidence="4 11" id="KW-0028">Amino-acid biosynthesis</keyword>
<evidence type="ECO:0000313" key="15">
    <source>
        <dbReference type="Proteomes" id="UP000183039"/>
    </source>
</evidence>
<keyword evidence="9 11" id="KW-0057">Aromatic amino acid biosynthesis</keyword>
<evidence type="ECO:0000256" key="2">
    <source>
        <dbReference type="ARBA" id="ARBA00006997"/>
    </source>
</evidence>
<dbReference type="OrthoDB" id="9800332at2"/>
<dbReference type="GO" id="GO:0009423">
    <property type="term" value="P:chorismate biosynthetic process"/>
    <property type="evidence" value="ECO:0007669"/>
    <property type="project" value="UniProtKB-UniRule"/>
</dbReference>
<reference evidence="12 14" key="2">
    <citation type="submission" date="2015-12" db="EMBL/GenBank/DDBJ databases">
        <authorList>
            <person name="Lauer A."/>
            <person name="Humrighouse B."/>
            <person name="Loparev V."/>
            <person name="Shewmaker P.L."/>
            <person name="Whitney A.M."/>
            <person name="McLaughlin R.W."/>
        </authorList>
    </citation>
    <scope>NUCLEOTIDE SEQUENCE [LARGE SCALE GENOMIC DNA]</scope>
    <source>
        <strain evidence="12 14">LMG 23085</strain>
    </source>
</reference>
<dbReference type="InterPro" id="IPR031322">
    <property type="entry name" value="Shikimate/glucono_kinase"/>
</dbReference>
<dbReference type="HAMAP" id="MF_00109">
    <property type="entry name" value="Shikimate_kinase"/>
    <property type="match status" value="1"/>
</dbReference>
<dbReference type="GO" id="GO:0005829">
    <property type="term" value="C:cytosol"/>
    <property type="evidence" value="ECO:0007669"/>
    <property type="project" value="TreeGrafter"/>
</dbReference>
<dbReference type="GO" id="GO:0000287">
    <property type="term" value="F:magnesium ion binding"/>
    <property type="evidence" value="ECO:0007669"/>
    <property type="project" value="UniProtKB-UniRule"/>
</dbReference>
<protein>
    <recommendedName>
        <fullName evidence="3 11">Shikimate kinase</fullName>
        <shortName evidence="11">SK</shortName>
        <ecNumber evidence="3 11">2.7.1.71</ecNumber>
    </recommendedName>
</protein>
<dbReference type="SUPFAM" id="SSF52540">
    <property type="entry name" value="P-loop containing nucleoside triphosphate hydrolases"/>
    <property type="match status" value="1"/>
</dbReference>
<gene>
    <name evidence="11" type="primary">aroK</name>
    <name evidence="12" type="ORF">ATZ33_04330</name>
    <name evidence="13" type="ORF">RV15_GL002381</name>
</gene>
<keyword evidence="8 11" id="KW-0067">ATP-binding</keyword>
<evidence type="ECO:0000256" key="5">
    <source>
        <dbReference type="ARBA" id="ARBA00022679"/>
    </source>
</evidence>
<comment type="subunit">
    <text evidence="11">Monomer.</text>
</comment>
<dbReference type="EC" id="2.7.1.71" evidence="3 11"/>
<accession>A0A0S3K8Q3</accession>
<evidence type="ECO:0000256" key="7">
    <source>
        <dbReference type="ARBA" id="ARBA00022777"/>
    </source>
</evidence>
<dbReference type="PROSITE" id="PS01128">
    <property type="entry name" value="SHIKIMATE_KINASE"/>
    <property type="match status" value="1"/>
</dbReference>
<comment type="similarity">
    <text evidence="2 11">Belongs to the shikimate kinase family.</text>
</comment>
<dbReference type="Gene3D" id="3.40.50.300">
    <property type="entry name" value="P-loop containing nucleotide triphosphate hydrolases"/>
    <property type="match status" value="1"/>
</dbReference>
<dbReference type="Pfam" id="PF01202">
    <property type="entry name" value="SKI"/>
    <property type="match status" value="1"/>
</dbReference>
<dbReference type="Proteomes" id="UP000065511">
    <property type="component" value="Chromosome"/>
</dbReference>
<dbReference type="EMBL" id="JXLC01000032">
    <property type="protein sequence ID" value="OJG86522.1"/>
    <property type="molecule type" value="Genomic_DNA"/>
</dbReference>
<evidence type="ECO:0000256" key="9">
    <source>
        <dbReference type="ARBA" id="ARBA00023141"/>
    </source>
</evidence>
<comment type="pathway">
    <text evidence="1 11">Metabolic intermediate biosynthesis; chorismate biosynthesis; chorismate from D-erythrose 4-phosphate and phosphoenolpyruvate: step 5/7.</text>
</comment>
<dbReference type="InterPro" id="IPR023000">
    <property type="entry name" value="Shikimate_kinase_CS"/>
</dbReference>
<evidence type="ECO:0000313" key="12">
    <source>
        <dbReference type="EMBL" id="ALS00626.1"/>
    </source>
</evidence>
<dbReference type="GO" id="GO:0004765">
    <property type="term" value="F:shikimate kinase activity"/>
    <property type="evidence" value="ECO:0007669"/>
    <property type="project" value="UniProtKB-UniRule"/>
</dbReference>
<organism evidence="13 15">
    <name type="scientific">Enterococcus silesiacus</name>
    <dbReference type="NCBI Taxonomy" id="332949"/>
    <lineage>
        <taxon>Bacteria</taxon>
        <taxon>Bacillati</taxon>
        <taxon>Bacillota</taxon>
        <taxon>Bacilli</taxon>
        <taxon>Lactobacillales</taxon>
        <taxon>Enterococcaceae</taxon>
        <taxon>Enterococcus</taxon>
    </lineage>
</organism>
<feature type="binding site" evidence="11">
    <location>
        <position position="118"/>
    </location>
    <ligand>
        <name>ATP</name>
        <dbReference type="ChEBI" id="CHEBI:30616"/>
    </ligand>
</feature>
<dbReference type="PANTHER" id="PTHR21087:SF16">
    <property type="entry name" value="SHIKIMATE KINASE 1, CHLOROPLASTIC"/>
    <property type="match status" value="1"/>
</dbReference>
<dbReference type="KEGG" id="ess:ATZ33_04330"/>
<keyword evidence="5 11" id="KW-0808">Transferase</keyword>
<proteinExistence type="inferred from homology"/>
<reference evidence="13 15" key="1">
    <citation type="submission" date="2014-12" db="EMBL/GenBank/DDBJ databases">
        <title>Draft genome sequences of 29 type strains of Enterococci.</title>
        <authorList>
            <person name="Zhong Z."/>
            <person name="Sun Z."/>
            <person name="Liu W."/>
            <person name="Zhang W."/>
            <person name="Zhang H."/>
        </authorList>
    </citation>
    <scope>NUCLEOTIDE SEQUENCE [LARGE SCALE GENOMIC DNA]</scope>
    <source>
        <strain evidence="13 15">DSM 22801</strain>
    </source>
</reference>
<keyword evidence="11" id="KW-0479">Metal-binding</keyword>
<sequence length="167" mass="19081">MKGIILIGFMGAGKTTVGKLISEQTGMEHIDFDDKIVEEIGMTIQEYFDLHGEEAFRERETNVLKRYLNHNQVVSTGGGIVMRAENRALLKQMAPVVYLQTKPEVFIPRLKHDHTTVRPLVVSKSPEEIQQVFEPRIPFYEESASLIVETDDRTPEEIVNEILENIK</sequence>
<dbReference type="AlphaFoldDB" id="A0A0S3K8Q3"/>
<feature type="binding site" evidence="11">
    <location>
        <position position="57"/>
    </location>
    <ligand>
        <name>substrate</name>
    </ligand>
</feature>
<name>A0A0S3K8Q3_9ENTE</name>
<comment type="function">
    <text evidence="11">Catalyzes the specific phosphorylation of the 3-hydroxyl group of shikimic acid using ATP as a cosubstrate.</text>
</comment>
<feature type="binding site" evidence="11">
    <location>
        <position position="136"/>
    </location>
    <ligand>
        <name>substrate</name>
    </ligand>
</feature>
<dbReference type="InterPro" id="IPR000623">
    <property type="entry name" value="Shikimate_kinase/TSH1"/>
</dbReference>
<evidence type="ECO:0000256" key="4">
    <source>
        <dbReference type="ARBA" id="ARBA00022605"/>
    </source>
</evidence>
<feature type="binding site" evidence="11">
    <location>
        <position position="33"/>
    </location>
    <ligand>
        <name>substrate</name>
    </ligand>
</feature>
<dbReference type="PANTHER" id="PTHR21087">
    <property type="entry name" value="SHIKIMATE KINASE"/>
    <property type="match status" value="1"/>
</dbReference>
<keyword evidence="7 11" id="KW-0418">Kinase</keyword>
<comment type="cofactor">
    <cofactor evidence="11">
        <name>Mg(2+)</name>
        <dbReference type="ChEBI" id="CHEBI:18420"/>
    </cofactor>
    <text evidence="11">Binds 1 Mg(2+) ion per subunit.</text>
</comment>
<evidence type="ECO:0000256" key="10">
    <source>
        <dbReference type="ARBA" id="ARBA00048567"/>
    </source>
</evidence>
<comment type="subcellular location">
    <subcellularLocation>
        <location evidence="11">Cytoplasm</location>
    </subcellularLocation>
</comment>
<evidence type="ECO:0000313" key="13">
    <source>
        <dbReference type="EMBL" id="OJG86522.1"/>
    </source>
</evidence>
<evidence type="ECO:0000256" key="1">
    <source>
        <dbReference type="ARBA" id="ARBA00004842"/>
    </source>
</evidence>
<keyword evidence="14" id="KW-1185">Reference proteome</keyword>
<feature type="binding site" evidence="11">
    <location>
        <position position="78"/>
    </location>
    <ligand>
        <name>substrate</name>
    </ligand>
</feature>
<dbReference type="PRINTS" id="PR01100">
    <property type="entry name" value="SHIKIMTKNASE"/>
</dbReference>
<dbReference type="GO" id="GO:0005524">
    <property type="term" value="F:ATP binding"/>
    <property type="evidence" value="ECO:0007669"/>
    <property type="project" value="UniProtKB-UniRule"/>
</dbReference>
<dbReference type="GO" id="GO:0008652">
    <property type="term" value="P:amino acid biosynthetic process"/>
    <property type="evidence" value="ECO:0007669"/>
    <property type="project" value="UniProtKB-KW"/>
</dbReference>
<comment type="catalytic activity">
    <reaction evidence="10 11">
        <text>shikimate + ATP = 3-phosphoshikimate + ADP + H(+)</text>
        <dbReference type="Rhea" id="RHEA:13121"/>
        <dbReference type="ChEBI" id="CHEBI:15378"/>
        <dbReference type="ChEBI" id="CHEBI:30616"/>
        <dbReference type="ChEBI" id="CHEBI:36208"/>
        <dbReference type="ChEBI" id="CHEBI:145989"/>
        <dbReference type="ChEBI" id="CHEBI:456216"/>
        <dbReference type="EC" id="2.7.1.71"/>
    </reaction>
</comment>
<dbReference type="CDD" id="cd00464">
    <property type="entry name" value="SK"/>
    <property type="match status" value="1"/>
</dbReference>
<dbReference type="GO" id="GO:0009073">
    <property type="term" value="P:aromatic amino acid family biosynthetic process"/>
    <property type="evidence" value="ECO:0007669"/>
    <property type="project" value="UniProtKB-KW"/>
</dbReference>
<feature type="binding site" evidence="11">
    <location>
        <position position="15"/>
    </location>
    <ligand>
        <name>Mg(2+)</name>
        <dbReference type="ChEBI" id="CHEBI:18420"/>
    </ligand>
</feature>
<evidence type="ECO:0000256" key="3">
    <source>
        <dbReference type="ARBA" id="ARBA00012154"/>
    </source>
</evidence>
<feature type="binding site" evidence="11">
    <location>
        <position position="153"/>
    </location>
    <ligand>
        <name>ATP</name>
        <dbReference type="ChEBI" id="CHEBI:30616"/>
    </ligand>
</feature>
<dbReference type="InterPro" id="IPR027417">
    <property type="entry name" value="P-loop_NTPase"/>
</dbReference>
<dbReference type="EMBL" id="CP013614">
    <property type="protein sequence ID" value="ALS00626.1"/>
    <property type="molecule type" value="Genomic_DNA"/>
</dbReference>
<evidence type="ECO:0000256" key="11">
    <source>
        <dbReference type="HAMAP-Rule" id="MF_00109"/>
    </source>
</evidence>
<evidence type="ECO:0000256" key="8">
    <source>
        <dbReference type="ARBA" id="ARBA00022840"/>
    </source>
</evidence>
<feature type="binding site" evidence="11">
    <location>
        <begin position="11"/>
        <end position="16"/>
    </location>
    <ligand>
        <name>ATP</name>
        <dbReference type="ChEBI" id="CHEBI:30616"/>
    </ligand>
</feature>
<evidence type="ECO:0000313" key="14">
    <source>
        <dbReference type="Proteomes" id="UP000065511"/>
    </source>
</evidence>
<dbReference type="Proteomes" id="UP000183039">
    <property type="component" value="Unassembled WGS sequence"/>
</dbReference>
<dbReference type="RefSeq" id="WP_071879114.1">
    <property type="nucleotide sequence ID" value="NZ_JXLC01000032.1"/>
</dbReference>
<keyword evidence="11" id="KW-0963">Cytoplasm</keyword>
<keyword evidence="11" id="KW-0460">Magnesium</keyword>
<evidence type="ECO:0000256" key="6">
    <source>
        <dbReference type="ARBA" id="ARBA00022741"/>
    </source>
</evidence>
<keyword evidence="6 11" id="KW-0547">Nucleotide-binding</keyword>